<evidence type="ECO:0000256" key="6">
    <source>
        <dbReference type="ARBA" id="ARBA00023004"/>
    </source>
</evidence>
<dbReference type="STRING" id="1314778.A0A5C3P174"/>
<evidence type="ECO:0000256" key="10">
    <source>
        <dbReference type="SAM" id="Phobius"/>
    </source>
</evidence>
<keyword evidence="12" id="KW-1185">Reference proteome</keyword>
<keyword evidence="5 9" id="KW-0560">Oxidoreductase</keyword>
<dbReference type="InterPro" id="IPR036396">
    <property type="entry name" value="Cyt_P450_sf"/>
</dbReference>
<keyword evidence="10" id="KW-0812">Transmembrane</keyword>
<evidence type="ECO:0000313" key="12">
    <source>
        <dbReference type="Proteomes" id="UP000308197"/>
    </source>
</evidence>
<dbReference type="PRINTS" id="PR00463">
    <property type="entry name" value="EP450I"/>
</dbReference>
<feature type="binding site" description="axial binding residue" evidence="8">
    <location>
        <position position="525"/>
    </location>
    <ligand>
        <name>heme</name>
        <dbReference type="ChEBI" id="CHEBI:30413"/>
    </ligand>
    <ligandPart>
        <name>Fe</name>
        <dbReference type="ChEBI" id="CHEBI:18248"/>
    </ligandPart>
</feature>
<comment type="similarity">
    <text evidence="2 9">Belongs to the cytochrome P450 family.</text>
</comment>
<keyword evidence="4 8" id="KW-0479">Metal-binding</keyword>
<dbReference type="GO" id="GO:0020037">
    <property type="term" value="F:heme binding"/>
    <property type="evidence" value="ECO:0007669"/>
    <property type="project" value="InterPro"/>
</dbReference>
<keyword evidence="10" id="KW-1133">Transmembrane helix</keyword>
<dbReference type="Proteomes" id="UP000308197">
    <property type="component" value="Unassembled WGS sequence"/>
</dbReference>
<dbReference type="EMBL" id="ML211525">
    <property type="protein sequence ID" value="TFK82060.1"/>
    <property type="molecule type" value="Genomic_DNA"/>
</dbReference>
<dbReference type="InterPro" id="IPR047146">
    <property type="entry name" value="Cyt_P450_E_CYP52_fungi"/>
</dbReference>
<evidence type="ECO:0000256" key="2">
    <source>
        <dbReference type="ARBA" id="ARBA00010617"/>
    </source>
</evidence>
<gene>
    <name evidence="11" type="ORF">K466DRAFT_557072</name>
</gene>
<evidence type="ECO:0000256" key="9">
    <source>
        <dbReference type="RuleBase" id="RU000461"/>
    </source>
</evidence>
<dbReference type="PANTHER" id="PTHR24287">
    <property type="entry name" value="P450, PUTATIVE (EUROFUNG)-RELATED"/>
    <property type="match status" value="1"/>
</dbReference>
<dbReference type="PROSITE" id="PS00086">
    <property type="entry name" value="CYTOCHROME_P450"/>
    <property type="match status" value="1"/>
</dbReference>
<evidence type="ECO:0000313" key="11">
    <source>
        <dbReference type="EMBL" id="TFK82060.1"/>
    </source>
</evidence>
<evidence type="ECO:0000256" key="4">
    <source>
        <dbReference type="ARBA" id="ARBA00022723"/>
    </source>
</evidence>
<dbReference type="SUPFAM" id="SSF48264">
    <property type="entry name" value="Cytochrome P450"/>
    <property type="match status" value="1"/>
</dbReference>
<comment type="cofactor">
    <cofactor evidence="1 8">
        <name>heme</name>
        <dbReference type="ChEBI" id="CHEBI:30413"/>
    </cofactor>
</comment>
<evidence type="ECO:0000256" key="3">
    <source>
        <dbReference type="ARBA" id="ARBA00022617"/>
    </source>
</evidence>
<dbReference type="PANTHER" id="PTHR24287:SF1">
    <property type="entry name" value="P450, PUTATIVE (EUROFUNG)-RELATED"/>
    <property type="match status" value="1"/>
</dbReference>
<name>A0A5C3P174_9APHY</name>
<dbReference type="InterPro" id="IPR002401">
    <property type="entry name" value="Cyt_P450_E_grp-I"/>
</dbReference>
<protein>
    <submittedName>
        <fullName evidence="11">Cytochrome P450 monooxygenase pc-3</fullName>
    </submittedName>
</protein>
<keyword evidence="3 8" id="KW-0349">Heme</keyword>
<evidence type="ECO:0000256" key="7">
    <source>
        <dbReference type="ARBA" id="ARBA00023033"/>
    </source>
</evidence>
<keyword evidence="7 9" id="KW-0503">Monooxygenase</keyword>
<dbReference type="GO" id="GO:0016705">
    <property type="term" value="F:oxidoreductase activity, acting on paired donors, with incorporation or reduction of molecular oxygen"/>
    <property type="evidence" value="ECO:0007669"/>
    <property type="project" value="InterPro"/>
</dbReference>
<proteinExistence type="inferred from homology"/>
<evidence type="ECO:0000256" key="1">
    <source>
        <dbReference type="ARBA" id="ARBA00001971"/>
    </source>
</evidence>
<dbReference type="PRINTS" id="PR00385">
    <property type="entry name" value="P450"/>
</dbReference>
<dbReference type="InParanoid" id="A0A5C3P174"/>
<reference evidence="11 12" key="1">
    <citation type="journal article" date="2019" name="Nat. Ecol. Evol.">
        <title>Megaphylogeny resolves global patterns of mushroom evolution.</title>
        <authorList>
            <person name="Varga T."/>
            <person name="Krizsan K."/>
            <person name="Foldi C."/>
            <person name="Dima B."/>
            <person name="Sanchez-Garcia M."/>
            <person name="Sanchez-Ramirez S."/>
            <person name="Szollosi G.J."/>
            <person name="Szarkandi J.G."/>
            <person name="Papp V."/>
            <person name="Albert L."/>
            <person name="Andreopoulos W."/>
            <person name="Angelini C."/>
            <person name="Antonin V."/>
            <person name="Barry K.W."/>
            <person name="Bougher N.L."/>
            <person name="Buchanan P."/>
            <person name="Buyck B."/>
            <person name="Bense V."/>
            <person name="Catcheside P."/>
            <person name="Chovatia M."/>
            <person name="Cooper J."/>
            <person name="Damon W."/>
            <person name="Desjardin D."/>
            <person name="Finy P."/>
            <person name="Geml J."/>
            <person name="Haridas S."/>
            <person name="Hughes K."/>
            <person name="Justo A."/>
            <person name="Karasinski D."/>
            <person name="Kautmanova I."/>
            <person name="Kiss B."/>
            <person name="Kocsube S."/>
            <person name="Kotiranta H."/>
            <person name="LaButti K.M."/>
            <person name="Lechner B.E."/>
            <person name="Liimatainen K."/>
            <person name="Lipzen A."/>
            <person name="Lukacs Z."/>
            <person name="Mihaltcheva S."/>
            <person name="Morgado L.N."/>
            <person name="Niskanen T."/>
            <person name="Noordeloos M.E."/>
            <person name="Ohm R.A."/>
            <person name="Ortiz-Santana B."/>
            <person name="Ovrebo C."/>
            <person name="Racz N."/>
            <person name="Riley R."/>
            <person name="Savchenko A."/>
            <person name="Shiryaev A."/>
            <person name="Soop K."/>
            <person name="Spirin V."/>
            <person name="Szebenyi C."/>
            <person name="Tomsovsky M."/>
            <person name="Tulloss R.E."/>
            <person name="Uehling J."/>
            <person name="Grigoriev I.V."/>
            <person name="Vagvolgyi C."/>
            <person name="Papp T."/>
            <person name="Martin F.M."/>
            <person name="Miettinen O."/>
            <person name="Hibbett D.S."/>
            <person name="Nagy L.G."/>
        </authorList>
    </citation>
    <scope>NUCLEOTIDE SEQUENCE [LARGE SCALE GENOMIC DNA]</scope>
    <source>
        <strain evidence="11 12">HHB13444</strain>
    </source>
</reference>
<dbReference type="AlphaFoldDB" id="A0A5C3P174"/>
<dbReference type="InterPro" id="IPR017972">
    <property type="entry name" value="Cyt_P450_CS"/>
</dbReference>
<dbReference type="GO" id="GO:0004497">
    <property type="term" value="F:monooxygenase activity"/>
    <property type="evidence" value="ECO:0007669"/>
    <property type="project" value="UniProtKB-KW"/>
</dbReference>
<dbReference type="GO" id="GO:0005506">
    <property type="term" value="F:iron ion binding"/>
    <property type="evidence" value="ECO:0007669"/>
    <property type="project" value="InterPro"/>
</dbReference>
<feature type="transmembrane region" description="Helical" evidence="10">
    <location>
        <begin position="43"/>
        <end position="62"/>
    </location>
</feature>
<organism evidence="11 12">
    <name type="scientific">Polyporus arcularius HHB13444</name>
    <dbReference type="NCBI Taxonomy" id="1314778"/>
    <lineage>
        <taxon>Eukaryota</taxon>
        <taxon>Fungi</taxon>
        <taxon>Dikarya</taxon>
        <taxon>Basidiomycota</taxon>
        <taxon>Agaricomycotina</taxon>
        <taxon>Agaricomycetes</taxon>
        <taxon>Polyporales</taxon>
        <taxon>Polyporaceae</taxon>
        <taxon>Polyporus</taxon>
    </lineage>
</organism>
<dbReference type="Pfam" id="PF00067">
    <property type="entry name" value="p450"/>
    <property type="match status" value="1"/>
</dbReference>
<evidence type="ECO:0000256" key="5">
    <source>
        <dbReference type="ARBA" id="ARBA00023002"/>
    </source>
</evidence>
<feature type="transmembrane region" description="Helical" evidence="10">
    <location>
        <begin position="12"/>
        <end position="31"/>
    </location>
</feature>
<accession>A0A5C3P174</accession>
<dbReference type="InterPro" id="IPR001128">
    <property type="entry name" value="Cyt_P450"/>
</dbReference>
<keyword evidence="10" id="KW-0472">Membrane</keyword>
<sequence length="602" mass="69218">MKLKSLPPGVPFLFRLLLKLSAPPVSVYLAARTLKSRGIFVDLPTWAWVIAAVFSGPLFYIVRIWLKYRSHRLGAARHGAILPPDLSGSWIGNWDILDSILDAFTHGYPSDLFDHGFATCGPIFQFSVFWDVAYSTKDPNIVKTILATDFPNYEKGETFHDFTDAIFGTGVFNADGDLWKQVSSLFHRSMSRPFFTRERISDFDLFDRHADLALNLIRERAKANMPFEFQDLVSRFTLDSATEFLFGNCVNSLHSPIPYPHDMSPYGVDQEPKTVKERFPKAFADLQRVVSERPRIGWLWPMKEIFESKTQKDMAIVDAFLEPILQEAIRKKEENVKAGLDLDNKESQENETLLDHLVRQTSDATILHDETLNILLAGRDTTAAALTFGVYLLCQHQHVLKRLRDEIAQHVGLSRRPTYDDIRNMKYLRAFLNETLRLYPPVPMDIRFSVKEGILPNPDPNGKPFYIPPKTAISYSTFNMQRDPEYWGPTAQEFDPDRFIDERLQKYLVPNPFIFLPFNGGPRICLGQQFAYNEMSFFMIRLLQNFSSMELDLTAQPPEARPPVEWREPPEHRRAAEQIRPKSHFTLYVEGGLWVKMGEATA</sequence>
<evidence type="ECO:0000256" key="8">
    <source>
        <dbReference type="PIRSR" id="PIRSR602401-1"/>
    </source>
</evidence>
<keyword evidence="6 8" id="KW-0408">Iron</keyword>
<dbReference type="CDD" id="cd11063">
    <property type="entry name" value="CYP52"/>
    <property type="match status" value="1"/>
</dbReference>
<dbReference type="Gene3D" id="1.10.630.10">
    <property type="entry name" value="Cytochrome P450"/>
    <property type="match status" value="1"/>
</dbReference>